<comment type="caution">
    <text evidence="1">The sequence shown here is derived from an EMBL/GenBank/DDBJ whole genome shotgun (WGS) entry which is preliminary data.</text>
</comment>
<protein>
    <recommendedName>
        <fullName evidence="3">Tetratricopeptide repeat protein</fullName>
    </recommendedName>
</protein>
<sequence length="337" mass="39650">MQTANKKEKQSNNVIPFIPTGDFYFAKGVESFRKRKFDIALKWITKAVESSPHNPLYQCQLSIIYTETGAFHKANQILTNVLQTTGDNYIDCYYLLANNYAHLGLLNDAKKFANSYLEKQPNGDFSEDAKTLLELIEIDDDLDDEDWEIEEEDELIIYQETVFHHLENKEWDKALILLEEMMVLFPEHKIAQHEYSYALFFSGQQEEAIAMELELMREDQSNLYSHTNLALFYYETNQDTEYKQHISALLNIYPIHEQQKLRIAVTLARTGFLQEAYNRFRMLNKSIVKSHISYYRWYSTTAYRLGEPAKALNLWEEGCRKHPNLSKEEGPWNYILT</sequence>
<dbReference type="InterPro" id="IPR011990">
    <property type="entry name" value="TPR-like_helical_dom_sf"/>
</dbReference>
<gene>
    <name evidence="1" type="ORF">GCM10008025_09090</name>
</gene>
<organism evidence="1 2">
    <name type="scientific">Ornithinibacillus halotolerans</name>
    <dbReference type="NCBI Taxonomy" id="1274357"/>
    <lineage>
        <taxon>Bacteria</taxon>
        <taxon>Bacillati</taxon>
        <taxon>Bacillota</taxon>
        <taxon>Bacilli</taxon>
        <taxon>Bacillales</taxon>
        <taxon>Bacillaceae</taxon>
        <taxon>Ornithinibacillus</taxon>
    </lineage>
</organism>
<evidence type="ECO:0008006" key="3">
    <source>
        <dbReference type="Google" id="ProtNLM"/>
    </source>
</evidence>
<name>A0A916W597_9BACI</name>
<dbReference type="Gene3D" id="1.25.40.10">
    <property type="entry name" value="Tetratricopeptide repeat domain"/>
    <property type="match status" value="2"/>
</dbReference>
<proteinExistence type="predicted"/>
<evidence type="ECO:0000313" key="1">
    <source>
        <dbReference type="EMBL" id="GGA67392.1"/>
    </source>
</evidence>
<accession>A0A916W597</accession>
<dbReference type="RefSeq" id="WP_188383495.1">
    <property type="nucleotide sequence ID" value="NZ_BMEY01000003.1"/>
</dbReference>
<reference evidence="1" key="1">
    <citation type="journal article" date="2014" name="Int. J. Syst. Evol. Microbiol.">
        <title>Complete genome sequence of Corynebacterium casei LMG S-19264T (=DSM 44701T), isolated from a smear-ripened cheese.</title>
        <authorList>
            <consortium name="US DOE Joint Genome Institute (JGI-PGF)"/>
            <person name="Walter F."/>
            <person name="Albersmeier A."/>
            <person name="Kalinowski J."/>
            <person name="Ruckert C."/>
        </authorList>
    </citation>
    <scope>NUCLEOTIDE SEQUENCE</scope>
    <source>
        <strain evidence="1">CGMCC 1.12408</strain>
    </source>
</reference>
<dbReference type="Proteomes" id="UP000613512">
    <property type="component" value="Unassembled WGS sequence"/>
</dbReference>
<dbReference type="AlphaFoldDB" id="A0A916W597"/>
<reference evidence="1" key="2">
    <citation type="submission" date="2020-09" db="EMBL/GenBank/DDBJ databases">
        <authorList>
            <person name="Sun Q."/>
            <person name="Zhou Y."/>
        </authorList>
    </citation>
    <scope>NUCLEOTIDE SEQUENCE</scope>
    <source>
        <strain evidence="1">CGMCC 1.12408</strain>
    </source>
</reference>
<evidence type="ECO:0000313" key="2">
    <source>
        <dbReference type="Proteomes" id="UP000613512"/>
    </source>
</evidence>
<dbReference type="SUPFAM" id="SSF48452">
    <property type="entry name" value="TPR-like"/>
    <property type="match status" value="2"/>
</dbReference>
<dbReference type="EMBL" id="BMEY01000003">
    <property type="protein sequence ID" value="GGA67392.1"/>
    <property type="molecule type" value="Genomic_DNA"/>
</dbReference>
<keyword evidence="2" id="KW-1185">Reference proteome</keyword>